<reference evidence="8" key="1">
    <citation type="submission" date="2021-11" db="EMBL/GenBank/DDBJ databases">
        <authorList>
            <person name="Islam A."/>
            <person name="Islam S."/>
            <person name="Flora M.S."/>
            <person name="Rahman M."/>
            <person name="Ziaur R.M."/>
            <person name="Epstein J.H."/>
            <person name="Hassan M."/>
            <person name="Klassen M."/>
            <person name="Woodard K."/>
            <person name="Webb A."/>
            <person name="Webby R.J."/>
            <person name="El Zowalaty M.E."/>
        </authorList>
    </citation>
    <scope>NUCLEOTIDE SEQUENCE</scope>
    <source>
        <strain evidence="8">Pbs3</strain>
    </source>
</reference>
<keyword evidence="1" id="KW-0808">Transferase</keyword>
<dbReference type="GO" id="GO:0016787">
    <property type="term" value="F:hydrolase activity"/>
    <property type="evidence" value="ECO:0007669"/>
    <property type="project" value="UniProtKB-KW"/>
</dbReference>
<dbReference type="EMBL" id="CAKKTJ010000158">
    <property type="protein sequence ID" value="CAH0476639.1"/>
    <property type="molecule type" value="Genomic_DNA"/>
</dbReference>
<evidence type="ECO:0000256" key="1">
    <source>
        <dbReference type="ARBA" id="ARBA00022679"/>
    </source>
</evidence>
<keyword evidence="4" id="KW-0255">Endonuclease</keyword>
<dbReference type="SUPFAM" id="SSF56672">
    <property type="entry name" value="DNA/RNA polymerases"/>
    <property type="match status" value="1"/>
</dbReference>
<dbReference type="Proteomes" id="UP001160483">
    <property type="component" value="Unassembled WGS sequence"/>
</dbReference>
<evidence type="ECO:0000313" key="8">
    <source>
        <dbReference type="EMBL" id="CAH0476639.1"/>
    </source>
</evidence>
<protein>
    <recommendedName>
        <fullName evidence="7">Reverse transcriptase RNase H-like domain-containing protein</fullName>
    </recommendedName>
</protein>
<dbReference type="Pfam" id="PF17917">
    <property type="entry name" value="RT_RNaseH"/>
    <property type="match status" value="1"/>
</dbReference>
<evidence type="ECO:0000256" key="3">
    <source>
        <dbReference type="ARBA" id="ARBA00022722"/>
    </source>
</evidence>
<keyword evidence="5" id="KW-0378">Hydrolase</keyword>
<gene>
    <name evidence="8" type="ORF">PBS003_LOCUS3411</name>
</gene>
<comment type="caution">
    <text evidence="8">The sequence shown here is derived from an EMBL/GenBank/DDBJ whole genome shotgun (WGS) entry which is preliminary data.</text>
</comment>
<dbReference type="InterPro" id="IPR041373">
    <property type="entry name" value="RT_RNaseH"/>
</dbReference>
<evidence type="ECO:0000259" key="7">
    <source>
        <dbReference type="Pfam" id="PF17917"/>
    </source>
</evidence>
<dbReference type="AlphaFoldDB" id="A0AAU9KW41"/>
<keyword evidence="3" id="KW-0540">Nuclease</keyword>
<keyword evidence="6" id="KW-0695">RNA-directed DNA polymerase</keyword>
<proteinExistence type="predicted"/>
<feature type="domain" description="Reverse transcriptase RNase H-like" evidence="7">
    <location>
        <begin position="4"/>
        <end position="106"/>
    </location>
</feature>
<evidence type="ECO:0000313" key="9">
    <source>
        <dbReference type="Proteomes" id="UP001160483"/>
    </source>
</evidence>
<name>A0AAU9KW41_9STRA</name>
<accession>A0AAU9KW41</accession>
<dbReference type="CDD" id="cd09274">
    <property type="entry name" value="RNase_HI_RT_Ty3"/>
    <property type="match status" value="1"/>
</dbReference>
<organism evidence="8 9">
    <name type="scientific">Peronospora belbahrii</name>
    <dbReference type="NCBI Taxonomy" id="622444"/>
    <lineage>
        <taxon>Eukaryota</taxon>
        <taxon>Sar</taxon>
        <taxon>Stramenopiles</taxon>
        <taxon>Oomycota</taxon>
        <taxon>Peronosporomycetes</taxon>
        <taxon>Peronosporales</taxon>
        <taxon>Peronosporaceae</taxon>
        <taxon>Peronospora</taxon>
    </lineage>
</organism>
<dbReference type="GO" id="GO:0004519">
    <property type="term" value="F:endonuclease activity"/>
    <property type="evidence" value="ECO:0007669"/>
    <property type="project" value="UniProtKB-KW"/>
</dbReference>
<dbReference type="GO" id="GO:0003964">
    <property type="term" value="F:RNA-directed DNA polymerase activity"/>
    <property type="evidence" value="ECO:0007669"/>
    <property type="project" value="UniProtKB-KW"/>
</dbReference>
<evidence type="ECO:0000256" key="4">
    <source>
        <dbReference type="ARBA" id="ARBA00022759"/>
    </source>
</evidence>
<evidence type="ECO:0000256" key="5">
    <source>
        <dbReference type="ARBA" id="ARBA00022801"/>
    </source>
</evidence>
<evidence type="ECO:0000256" key="6">
    <source>
        <dbReference type="ARBA" id="ARBA00022918"/>
    </source>
</evidence>
<evidence type="ECO:0000256" key="2">
    <source>
        <dbReference type="ARBA" id="ARBA00022695"/>
    </source>
</evidence>
<dbReference type="PANTHER" id="PTHR34072:SF56">
    <property type="entry name" value="REVERSE TRANSCRIPTASE_RETROTRANSPOSON-DERIVED PROTEIN RNASE H-LIKE DOMAIN-CONTAINING PROTEIN"/>
    <property type="match status" value="1"/>
</dbReference>
<keyword evidence="2" id="KW-0548">Nucleotidyltransferase</keyword>
<dbReference type="PANTHER" id="PTHR34072">
    <property type="entry name" value="ENZYMATIC POLYPROTEIN-RELATED"/>
    <property type="match status" value="1"/>
</dbReference>
<sequence length="114" mass="13143">MLPDASKPFHVVCDASNFAIGCALMQCDDGGRERVVSFQRQMKPAERNNPAQDKESLAMRYALIKFRAYLLVEKMFSVYTDHVSLRTTVKTPPVSQHTARWLFFFSEPNFVVFY</sequence>
<dbReference type="InterPro" id="IPR043502">
    <property type="entry name" value="DNA/RNA_pol_sf"/>
</dbReference>